<evidence type="ECO:0000256" key="6">
    <source>
        <dbReference type="ARBA" id="ARBA00022806"/>
    </source>
</evidence>
<dbReference type="Pfam" id="PF00772">
    <property type="entry name" value="DnaB"/>
    <property type="match status" value="1"/>
</dbReference>
<dbReference type="InterPro" id="IPR036185">
    <property type="entry name" value="DNA_heli_DnaB-like_N_sf"/>
</dbReference>
<dbReference type="PANTHER" id="PTHR30153:SF2">
    <property type="entry name" value="REPLICATIVE DNA HELICASE"/>
    <property type="match status" value="1"/>
</dbReference>
<evidence type="ECO:0000256" key="8">
    <source>
        <dbReference type="ARBA" id="ARBA00023125"/>
    </source>
</evidence>
<gene>
    <name evidence="14" type="primary">dnaC</name>
    <name evidence="14" type="ORF">DB43_HJ00200</name>
</gene>
<comment type="function">
    <text evidence="12">The main replicative DNA helicase, it participates in initiation and elongation during chromosome replication. Travels ahead of the DNA replisome, separating dsDNA into templates for DNA synthesis. A processive ATP-dependent 5'-3' DNA helicase it has DNA-dependent ATPase activity.</text>
</comment>
<keyword evidence="9" id="KW-0413">Isomerase</keyword>
<evidence type="ECO:0000256" key="2">
    <source>
        <dbReference type="ARBA" id="ARBA00022515"/>
    </source>
</evidence>
<evidence type="ECO:0000313" key="14">
    <source>
        <dbReference type="EMBL" id="KIA76809.1"/>
    </source>
</evidence>
<reference evidence="14 15" key="1">
    <citation type="journal article" date="2014" name="Mol. Biol. Evol.">
        <title>Massive expansion of Ubiquitination-related gene families within the Chlamydiae.</title>
        <authorList>
            <person name="Domman D."/>
            <person name="Collingro A."/>
            <person name="Lagkouvardos I."/>
            <person name="Gehre L."/>
            <person name="Weinmaier T."/>
            <person name="Rattei T."/>
            <person name="Subtil A."/>
            <person name="Horn M."/>
        </authorList>
    </citation>
    <scope>NUCLEOTIDE SEQUENCE [LARGE SCALE GENOMIC DNA]</scope>
    <source>
        <strain evidence="14 15">OEW1</strain>
    </source>
</reference>
<dbReference type="NCBIfam" id="TIGR00665">
    <property type="entry name" value="DnaB"/>
    <property type="match status" value="1"/>
</dbReference>
<comment type="similarity">
    <text evidence="1 12">Belongs to the helicase family. DnaB subfamily.</text>
</comment>
<dbReference type="Proteomes" id="UP000031307">
    <property type="component" value="Unassembled WGS sequence"/>
</dbReference>
<dbReference type="GO" id="GO:0003677">
    <property type="term" value="F:DNA binding"/>
    <property type="evidence" value="ECO:0007669"/>
    <property type="project" value="UniProtKB-UniRule"/>
</dbReference>
<evidence type="ECO:0000256" key="10">
    <source>
        <dbReference type="ARBA" id="ARBA00048954"/>
    </source>
</evidence>
<evidence type="ECO:0000256" key="3">
    <source>
        <dbReference type="ARBA" id="ARBA00022705"/>
    </source>
</evidence>
<dbReference type="CDD" id="cd00984">
    <property type="entry name" value="DnaB_C"/>
    <property type="match status" value="1"/>
</dbReference>
<dbReference type="Gene3D" id="3.40.50.300">
    <property type="entry name" value="P-loop containing nucleotide triphosphate hydrolases"/>
    <property type="match status" value="1"/>
</dbReference>
<evidence type="ECO:0000259" key="13">
    <source>
        <dbReference type="PROSITE" id="PS51199"/>
    </source>
</evidence>
<dbReference type="Pfam" id="PF03796">
    <property type="entry name" value="DnaB_C"/>
    <property type="match status" value="1"/>
</dbReference>
<dbReference type="NCBIfam" id="NF004967">
    <property type="entry name" value="PRK06321.1"/>
    <property type="match status" value="1"/>
</dbReference>
<dbReference type="InterPro" id="IPR016136">
    <property type="entry name" value="DNA_helicase_N/primase_C"/>
</dbReference>
<dbReference type="EC" id="5.6.2.3" evidence="11 12"/>
<dbReference type="GO" id="GO:0043139">
    <property type="term" value="F:5'-3' DNA helicase activity"/>
    <property type="evidence" value="ECO:0007669"/>
    <property type="project" value="UniProtKB-EC"/>
</dbReference>
<proteinExistence type="inferred from homology"/>
<dbReference type="InterPro" id="IPR007693">
    <property type="entry name" value="DNA_helicase_DnaB-like_N"/>
</dbReference>
<dbReference type="PATRIC" id="fig|83552.4.peg.2082"/>
<keyword evidence="5 12" id="KW-0378">Hydrolase</keyword>
<dbReference type="SUPFAM" id="SSF48024">
    <property type="entry name" value="N-terminal domain of DnaB helicase"/>
    <property type="match status" value="1"/>
</dbReference>
<accession>A0A0C1EJU3</accession>
<evidence type="ECO:0000256" key="9">
    <source>
        <dbReference type="ARBA" id="ARBA00023235"/>
    </source>
</evidence>
<keyword evidence="7 12" id="KW-0067">ATP-binding</keyword>
<dbReference type="GO" id="GO:0005524">
    <property type="term" value="F:ATP binding"/>
    <property type="evidence" value="ECO:0007669"/>
    <property type="project" value="UniProtKB-UniRule"/>
</dbReference>
<evidence type="ECO:0000256" key="1">
    <source>
        <dbReference type="ARBA" id="ARBA00008428"/>
    </source>
</evidence>
<keyword evidence="8 12" id="KW-0238">DNA-binding</keyword>
<dbReference type="InterPro" id="IPR007692">
    <property type="entry name" value="DNA_helicase_DnaB"/>
</dbReference>
<dbReference type="PROSITE" id="PS51199">
    <property type="entry name" value="SF4_HELICASE"/>
    <property type="match status" value="1"/>
</dbReference>
<dbReference type="OMA" id="IEFHARI"/>
<evidence type="ECO:0000256" key="12">
    <source>
        <dbReference type="RuleBase" id="RU362085"/>
    </source>
</evidence>
<comment type="catalytic activity">
    <reaction evidence="10 12">
        <text>ATP + H2O = ADP + phosphate + H(+)</text>
        <dbReference type="Rhea" id="RHEA:13065"/>
        <dbReference type="ChEBI" id="CHEBI:15377"/>
        <dbReference type="ChEBI" id="CHEBI:15378"/>
        <dbReference type="ChEBI" id="CHEBI:30616"/>
        <dbReference type="ChEBI" id="CHEBI:43474"/>
        <dbReference type="ChEBI" id="CHEBI:456216"/>
        <dbReference type="EC" id="5.6.2.3"/>
    </reaction>
</comment>
<protein>
    <recommendedName>
        <fullName evidence="11 12">Replicative DNA helicase</fullName>
        <ecNumber evidence="11 12">5.6.2.3</ecNumber>
    </recommendedName>
</protein>
<name>A0A0C1EJU3_9BACT</name>
<evidence type="ECO:0000256" key="11">
    <source>
        <dbReference type="NCBIfam" id="TIGR00665"/>
    </source>
</evidence>
<dbReference type="RefSeq" id="WP_006342426.1">
    <property type="nucleotide sequence ID" value="NZ_BAWW01000033.1"/>
</dbReference>
<organism evidence="14 15">
    <name type="scientific">Parachlamydia acanthamoebae</name>
    <dbReference type="NCBI Taxonomy" id="83552"/>
    <lineage>
        <taxon>Bacteria</taxon>
        <taxon>Pseudomonadati</taxon>
        <taxon>Chlamydiota</taxon>
        <taxon>Chlamydiia</taxon>
        <taxon>Parachlamydiales</taxon>
        <taxon>Parachlamydiaceae</taxon>
        <taxon>Parachlamydia</taxon>
    </lineage>
</organism>
<dbReference type="GO" id="GO:1990077">
    <property type="term" value="C:primosome complex"/>
    <property type="evidence" value="ECO:0007669"/>
    <property type="project" value="UniProtKB-UniRule"/>
</dbReference>
<comment type="caution">
    <text evidence="14">The sequence shown here is derived from an EMBL/GenBank/DDBJ whole genome shotgun (WGS) entry which is preliminary data.</text>
</comment>
<dbReference type="EMBL" id="JSAM01000105">
    <property type="protein sequence ID" value="KIA76809.1"/>
    <property type="molecule type" value="Genomic_DNA"/>
</dbReference>
<dbReference type="AlphaFoldDB" id="A0A0C1EJU3"/>
<keyword evidence="2 12" id="KW-0639">Primosome</keyword>
<dbReference type="SUPFAM" id="SSF52540">
    <property type="entry name" value="P-loop containing nucleoside triphosphate hydrolases"/>
    <property type="match status" value="1"/>
</dbReference>
<dbReference type="GO" id="GO:0016887">
    <property type="term" value="F:ATP hydrolysis activity"/>
    <property type="evidence" value="ECO:0007669"/>
    <property type="project" value="RHEA"/>
</dbReference>
<dbReference type="PANTHER" id="PTHR30153">
    <property type="entry name" value="REPLICATIVE DNA HELICASE DNAB"/>
    <property type="match status" value="1"/>
</dbReference>
<evidence type="ECO:0000256" key="7">
    <source>
        <dbReference type="ARBA" id="ARBA00022840"/>
    </source>
</evidence>
<evidence type="ECO:0000313" key="15">
    <source>
        <dbReference type="Proteomes" id="UP000031307"/>
    </source>
</evidence>
<dbReference type="InterPro" id="IPR007694">
    <property type="entry name" value="DNA_helicase_DnaB-like_C"/>
</dbReference>
<dbReference type="GO" id="GO:0005829">
    <property type="term" value="C:cytosol"/>
    <property type="evidence" value="ECO:0007669"/>
    <property type="project" value="TreeGrafter"/>
</dbReference>
<sequence>MSDASIKVKIAPNSKESEMMVLGCMLTSINALNVAADALDDADFYYTEHKLIFQTLKDAYKSDKPADVHLVCEELKRQDKLKTVGGVAYVTTLAQFAGTSAHIEEYCELVRNKAMLRSMIHAAQHVEKRALEEPADVSEALDEAQQLFFQISQSAAAASGVLIGQILSGVKSESQVPFLKELQQRQELYHQRGPEDTGVTGTPSHYTDLDTMLNGLNNSNLMILAARPAMGKTAFAINIAENVCFKGNIPVGIFSLEMSAEQLVHRIVCSQSEVESDKIKTGALNGIEYQRVVAAVNNMQNHMMVIDDQPGLKITDLRARARRMKETYGIGFLIIDYLQLISGSGTNRGGENRQNEISEISRMLKNLARELNIPVLCLSQLSRKVEERTGHRPMMSDLRESGSIEQDSDIIMFLLRREYYDPLDKPGMAEVIVAKNRHGSVGSVNLTFRKEIAQFANYTPVRFENDFADKEAEAEFNPFSPAK</sequence>
<dbReference type="GO" id="GO:0006269">
    <property type="term" value="P:DNA replication, synthesis of primer"/>
    <property type="evidence" value="ECO:0007669"/>
    <property type="project" value="UniProtKB-UniRule"/>
</dbReference>
<dbReference type="InterPro" id="IPR027417">
    <property type="entry name" value="P-loop_NTPase"/>
</dbReference>
<evidence type="ECO:0000256" key="4">
    <source>
        <dbReference type="ARBA" id="ARBA00022741"/>
    </source>
</evidence>
<keyword evidence="3 12" id="KW-0235">DNA replication</keyword>
<dbReference type="Gene3D" id="1.10.860.10">
    <property type="entry name" value="DNAb Helicase, Chain A"/>
    <property type="match status" value="1"/>
</dbReference>
<keyword evidence="4 12" id="KW-0547">Nucleotide-binding</keyword>
<evidence type="ECO:0000256" key="5">
    <source>
        <dbReference type="ARBA" id="ARBA00022801"/>
    </source>
</evidence>
<keyword evidence="6 12" id="KW-0347">Helicase</keyword>
<feature type="domain" description="SF4 helicase" evidence="13">
    <location>
        <begin position="195"/>
        <end position="462"/>
    </location>
</feature>